<keyword evidence="1" id="KW-1133">Transmembrane helix</keyword>
<accession>J9FHK6</accession>
<feature type="transmembrane region" description="Helical" evidence="1">
    <location>
        <begin position="70"/>
        <end position="97"/>
    </location>
</feature>
<comment type="caution">
    <text evidence="2">The sequence shown here is derived from an EMBL/GenBank/DDBJ whole genome shotgun (WGS) entry which is preliminary data.</text>
</comment>
<evidence type="ECO:0000256" key="1">
    <source>
        <dbReference type="SAM" id="Phobius"/>
    </source>
</evidence>
<protein>
    <recommendedName>
        <fullName evidence="3">DUF4199 domain-containing protein</fullName>
    </recommendedName>
</protein>
<proteinExistence type="predicted"/>
<dbReference type="Pfam" id="PF13858">
    <property type="entry name" value="DUF4199"/>
    <property type="match status" value="1"/>
</dbReference>
<evidence type="ECO:0000313" key="2">
    <source>
        <dbReference type="EMBL" id="EJW94396.1"/>
    </source>
</evidence>
<gene>
    <name evidence="2" type="ORF">EVA_17500</name>
</gene>
<keyword evidence="1" id="KW-0812">Transmembrane</keyword>
<feature type="transmembrane region" description="Helical" evidence="1">
    <location>
        <begin position="150"/>
        <end position="170"/>
    </location>
</feature>
<dbReference type="InterPro" id="IPR025250">
    <property type="entry name" value="DUF4199"/>
</dbReference>
<dbReference type="EMBL" id="AMCI01006403">
    <property type="protein sequence ID" value="EJW94396.1"/>
    <property type="molecule type" value="Genomic_DNA"/>
</dbReference>
<sequence>MTDNRTYLRKYAMHFGTYMGVYWILKFILFPLGFQIPFFSFLFIILTLAVPFMGYFYARMYRNKVCGGSISFAHAVIFTIFMYMFASMLVGVAHYVYFEFIDQGYILNSYTQLWDELIANAPELAANKAIIKDTIDSVRSLRSIDITMQLISWDMLWGSLLAIPTALLVMKKIKSEQDTLV</sequence>
<evidence type="ECO:0008006" key="3">
    <source>
        <dbReference type="Google" id="ProtNLM"/>
    </source>
</evidence>
<organism evidence="2">
    <name type="scientific">gut metagenome</name>
    <dbReference type="NCBI Taxonomy" id="749906"/>
    <lineage>
        <taxon>unclassified sequences</taxon>
        <taxon>metagenomes</taxon>
        <taxon>organismal metagenomes</taxon>
    </lineage>
</organism>
<feature type="transmembrane region" description="Helical" evidence="1">
    <location>
        <begin position="38"/>
        <end position="58"/>
    </location>
</feature>
<name>J9FHK6_9ZZZZ</name>
<keyword evidence="1" id="KW-0472">Membrane</keyword>
<feature type="transmembrane region" description="Helical" evidence="1">
    <location>
        <begin position="12"/>
        <end position="32"/>
    </location>
</feature>
<reference evidence="2" key="1">
    <citation type="journal article" date="2012" name="PLoS ONE">
        <title>Gene sets for utilization of primary and secondary nutrition supplies in the distal gut of endangered iberian lynx.</title>
        <authorList>
            <person name="Alcaide M."/>
            <person name="Messina E."/>
            <person name="Richter M."/>
            <person name="Bargiela R."/>
            <person name="Peplies J."/>
            <person name="Huws S.A."/>
            <person name="Newbold C.J."/>
            <person name="Golyshin P.N."/>
            <person name="Simon M.A."/>
            <person name="Lopez G."/>
            <person name="Yakimov M.M."/>
            <person name="Ferrer M."/>
        </authorList>
    </citation>
    <scope>NUCLEOTIDE SEQUENCE</scope>
</reference>
<dbReference type="AlphaFoldDB" id="J9FHK6"/>